<feature type="signal peptide" evidence="1">
    <location>
        <begin position="1"/>
        <end position="21"/>
    </location>
</feature>
<dbReference type="EMBL" id="QRYC01000034">
    <property type="protein sequence ID" value="RGU54297.1"/>
    <property type="molecule type" value="Genomic_DNA"/>
</dbReference>
<gene>
    <name evidence="3" type="ORF">DWW24_10170</name>
    <name evidence="2" type="ORF">DWW57_16740</name>
</gene>
<organism evidence="2 5">
    <name type="scientific">Odoribacter splanchnicus</name>
    <dbReference type="NCBI Taxonomy" id="28118"/>
    <lineage>
        <taxon>Bacteria</taxon>
        <taxon>Pseudomonadati</taxon>
        <taxon>Bacteroidota</taxon>
        <taxon>Bacteroidia</taxon>
        <taxon>Bacteroidales</taxon>
        <taxon>Odoribacteraceae</taxon>
        <taxon>Odoribacter</taxon>
    </lineage>
</organism>
<name>A0A1Y3Y800_9BACT</name>
<evidence type="ECO:0000313" key="4">
    <source>
        <dbReference type="Proteomes" id="UP000283426"/>
    </source>
</evidence>
<evidence type="ECO:0000313" key="5">
    <source>
        <dbReference type="Proteomes" id="UP000284243"/>
    </source>
</evidence>
<accession>A0A1Y3Y800</accession>
<dbReference type="RefSeq" id="WP_046403540.1">
    <property type="nucleotide sequence ID" value="NZ_CABJFF010000013.1"/>
</dbReference>
<sequence length="277" mass="32687">MKCRFLLTVGVILWSTWSGFAIEKTTVNLDNLVKTFEQNPANPQTTMQLLKELSKQGKSGQDILNRYFKTQSEADYFKDYNWMIVRDYVNDINAPQLKYVFENQDKFIQHFSKDDVFQKLDNVLVNHLEQLYLQNKADYENQMKRIKETGYEHYDVVLDYFNIKELRLSGNAEDYFYKARKLFRYFPENRKMIKEITAGALEIMNDVSRLKVIQLWAGKTVESKSDFDAIYNYVKISQKCGFNDIAKKYANIANNLANQSQNQLMKQQASELIRMLN</sequence>
<dbReference type="AlphaFoldDB" id="A0A1Y3Y800"/>
<feature type="chain" id="PRO_5036030148" evidence="1">
    <location>
        <begin position="22"/>
        <end position="277"/>
    </location>
</feature>
<dbReference type="Proteomes" id="UP000284243">
    <property type="component" value="Unassembled WGS sequence"/>
</dbReference>
<keyword evidence="1" id="KW-0732">Signal</keyword>
<comment type="caution">
    <text evidence="2">The sequence shown here is derived from an EMBL/GenBank/DDBJ whole genome shotgun (WGS) entry which is preliminary data.</text>
</comment>
<evidence type="ECO:0000313" key="2">
    <source>
        <dbReference type="EMBL" id="RGU54297.1"/>
    </source>
</evidence>
<dbReference type="EMBL" id="QRYW01000020">
    <property type="protein sequence ID" value="RGV26007.1"/>
    <property type="molecule type" value="Genomic_DNA"/>
</dbReference>
<protein>
    <submittedName>
        <fullName evidence="2">Uncharacterized protein</fullName>
    </submittedName>
</protein>
<evidence type="ECO:0000313" key="3">
    <source>
        <dbReference type="EMBL" id="RGV26007.1"/>
    </source>
</evidence>
<dbReference type="Proteomes" id="UP000283426">
    <property type="component" value="Unassembled WGS sequence"/>
</dbReference>
<evidence type="ECO:0000256" key="1">
    <source>
        <dbReference type="SAM" id="SignalP"/>
    </source>
</evidence>
<reference evidence="4 5" key="1">
    <citation type="submission" date="2018-08" db="EMBL/GenBank/DDBJ databases">
        <title>A genome reference for cultivated species of the human gut microbiota.</title>
        <authorList>
            <person name="Zou Y."/>
            <person name="Xue W."/>
            <person name="Luo G."/>
        </authorList>
    </citation>
    <scope>NUCLEOTIDE SEQUENCE [LARGE SCALE GENOMIC DNA]</scope>
    <source>
        <strain evidence="3 4">AF14-6AC</strain>
        <strain evidence="2 5">AF16-14</strain>
    </source>
</reference>
<proteinExistence type="predicted"/>